<dbReference type="Gene3D" id="2.40.50.100">
    <property type="match status" value="1"/>
</dbReference>
<keyword evidence="5 8" id="KW-0443">Lipid metabolism</keyword>
<dbReference type="EMBL" id="VBOV01000238">
    <property type="protein sequence ID" value="TMQ55873.1"/>
    <property type="molecule type" value="Genomic_DNA"/>
</dbReference>
<dbReference type="InterPro" id="IPR050709">
    <property type="entry name" value="Biotin_Carboxyl_Carrier/Decarb"/>
</dbReference>
<dbReference type="GO" id="GO:0009317">
    <property type="term" value="C:acetyl-CoA carboxylase complex"/>
    <property type="evidence" value="ECO:0007669"/>
    <property type="project" value="InterPro"/>
</dbReference>
<feature type="region of interest" description="Disordered" evidence="9">
    <location>
        <begin position="47"/>
        <end position="71"/>
    </location>
</feature>
<evidence type="ECO:0000256" key="4">
    <source>
        <dbReference type="ARBA" id="ARBA00022832"/>
    </source>
</evidence>
<protein>
    <recommendedName>
        <fullName evidence="2 8">Biotin carboxyl carrier protein of acetyl-CoA carboxylase</fullName>
    </recommendedName>
</protein>
<organism evidence="11 12">
    <name type="scientific">Eiseniibacteriota bacterium</name>
    <dbReference type="NCBI Taxonomy" id="2212470"/>
    <lineage>
        <taxon>Bacteria</taxon>
        <taxon>Candidatus Eiseniibacteriota</taxon>
    </lineage>
</organism>
<dbReference type="UniPathway" id="UPA00094"/>
<dbReference type="PROSITE" id="PS00188">
    <property type="entry name" value="BIOTIN"/>
    <property type="match status" value="1"/>
</dbReference>
<evidence type="ECO:0000256" key="6">
    <source>
        <dbReference type="ARBA" id="ARBA00023160"/>
    </source>
</evidence>
<dbReference type="NCBIfam" id="TIGR00531">
    <property type="entry name" value="BCCP"/>
    <property type="match status" value="1"/>
</dbReference>
<dbReference type="PROSITE" id="PS50968">
    <property type="entry name" value="BIOTINYL_LIPOYL"/>
    <property type="match status" value="1"/>
</dbReference>
<evidence type="ECO:0000256" key="7">
    <source>
        <dbReference type="ARBA" id="ARBA00023267"/>
    </source>
</evidence>
<dbReference type="Pfam" id="PF00364">
    <property type="entry name" value="Biotin_lipoyl"/>
    <property type="match status" value="1"/>
</dbReference>
<evidence type="ECO:0000313" key="12">
    <source>
        <dbReference type="Proteomes" id="UP000320913"/>
    </source>
</evidence>
<dbReference type="PANTHER" id="PTHR45266">
    <property type="entry name" value="OXALOACETATE DECARBOXYLASE ALPHA CHAIN"/>
    <property type="match status" value="1"/>
</dbReference>
<keyword evidence="6 8" id="KW-0275">Fatty acid biosynthesis</keyword>
<comment type="pathway">
    <text evidence="1 8">Lipid metabolism; fatty acid biosynthesis.</text>
</comment>
<name>A0A538SWU5_UNCEI</name>
<keyword evidence="3 8" id="KW-0444">Lipid biosynthesis</keyword>
<dbReference type="SUPFAM" id="SSF51230">
    <property type="entry name" value="Single hybrid motif"/>
    <property type="match status" value="1"/>
</dbReference>
<dbReference type="InterPro" id="IPR000089">
    <property type="entry name" value="Biotin_lipoyl"/>
</dbReference>
<comment type="function">
    <text evidence="8">This protein is a component of the acetyl coenzyme A carboxylase complex; first, biotin carboxylase catalyzes the carboxylation of the carrier protein and then the transcarboxylase transfers the carboxyl group to form malonyl-CoA.</text>
</comment>
<evidence type="ECO:0000313" key="11">
    <source>
        <dbReference type="EMBL" id="TMQ55873.1"/>
    </source>
</evidence>
<evidence type="ECO:0000256" key="2">
    <source>
        <dbReference type="ARBA" id="ARBA00017562"/>
    </source>
</evidence>
<dbReference type="NCBIfam" id="NF005457">
    <property type="entry name" value="PRK07051.1"/>
    <property type="match status" value="1"/>
</dbReference>
<evidence type="ECO:0000256" key="9">
    <source>
        <dbReference type="SAM" id="MobiDB-lite"/>
    </source>
</evidence>
<evidence type="ECO:0000259" key="10">
    <source>
        <dbReference type="PROSITE" id="PS50968"/>
    </source>
</evidence>
<comment type="caution">
    <text evidence="11">The sequence shown here is derived from an EMBL/GenBank/DDBJ whole genome shotgun (WGS) entry which is preliminary data.</text>
</comment>
<evidence type="ECO:0000256" key="3">
    <source>
        <dbReference type="ARBA" id="ARBA00022516"/>
    </source>
</evidence>
<evidence type="ECO:0000256" key="8">
    <source>
        <dbReference type="RuleBase" id="RU364072"/>
    </source>
</evidence>
<gene>
    <name evidence="11" type="primary">accB</name>
    <name evidence="11" type="ORF">E6K75_09045</name>
</gene>
<evidence type="ECO:0000256" key="5">
    <source>
        <dbReference type="ARBA" id="ARBA00023098"/>
    </source>
</evidence>
<accession>A0A538SWU5</accession>
<feature type="domain" description="Lipoyl-binding" evidence="10">
    <location>
        <begin position="70"/>
        <end position="146"/>
    </location>
</feature>
<dbReference type="CDD" id="cd06850">
    <property type="entry name" value="biotinyl_domain"/>
    <property type="match status" value="1"/>
</dbReference>
<dbReference type="Proteomes" id="UP000320913">
    <property type="component" value="Unassembled WGS sequence"/>
</dbReference>
<reference evidence="11 12" key="1">
    <citation type="journal article" date="2019" name="Nat. Microbiol.">
        <title>Mediterranean grassland soil C-N compound turnover is dependent on rainfall and depth, and is mediated by genomically divergent microorganisms.</title>
        <authorList>
            <person name="Diamond S."/>
            <person name="Andeer P.F."/>
            <person name="Li Z."/>
            <person name="Crits-Christoph A."/>
            <person name="Burstein D."/>
            <person name="Anantharaman K."/>
            <person name="Lane K.R."/>
            <person name="Thomas B.C."/>
            <person name="Pan C."/>
            <person name="Northen T.R."/>
            <person name="Banfield J.F."/>
        </authorList>
    </citation>
    <scope>NUCLEOTIDE SEQUENCE [LARGE SCALE GENOMIC DNA]</scope>
    <source>
        <strain evidence="11">WS_5</strain>
    </source>
</reference>
<evidence type="ECO:0000256" key="1">
    <source>
        <dbReference type="ARBA" id="ARBA00005194"/>
    </source>
</evidence>
<proteinExistence type="predicted"/>
<dbReference type="GO" id="GO:0006633">
    <property type="term" value="P:fatty acid biosynthetic process"/>
    <property type="evidence" value="ECO:0007669"/>
    <property type="project" value="UniProtKB-UniPathway"/>
</dbReference>
<dbReference type="InterPro" id="IPR001882">
    <property type="entry name" value="Biotin_BS"/>
</dbReference>
<dbReference type="PANTHER" id="PTHR45266:SF3">
    <property type="entry name" value="OXALOACETATE DECARBOXYLASE ALPHA CHAIN"/>
    <property type="match status" value="1"/>
</dbReference>
<keyword evidence="7 8" id="KW-0092">Biotin</keyword>
<dbReference type="AlphaFoldDB" id="A0A538SWU5"/>
<keyword evidence="4 8" id="KW-0276">Fatty acid metabolism</keyword>
<sequence>MNLRKRIREMVAIMRDEDLAEIEVRRWFTSVRVRRPGVDGPMPAVRQAAPGEGRVEAGREEAEAKPPKNLVPIKSPMVGTFYRAPAPDADNYVEENSTVTVGQTVCIVEAMKLMNEIESEVEGRIARILVENAQPVEYGQTLFLVESDTAA</sequence>
<dbReference type="InterPro" id="IPR001249">
    <property type="entry name" value="AcCoA_biotinCC"/>
</dbReference>
<dbReference type="InterPro" id="IPR011053">
    <property type="entry name" value="Single_hybrid_motif"/>
</dbReference>
<dbReference type="GO" id="GO:0003989">
    <property type="term" value="F:acetyl-CoA carboxylase activity"/>
    <property type="evidence" value="ECO:0007669"/>
    <property type="project" value="InterPro"/>
</dbReference>
<feature type="compositionally biased region" description="Basic and acidic residues" evidence="9">
    <location>
        <begin position="53"/>
        <end position="66"/>
    </location>
</feature>
<dbReference type="PRINTS" id="PR01071">
    <property type="entry name" value="ACOABIOTINCC"/>
</dbReference>